<dbReference type="Ensembl" id="ENSSSCT00035043362.1">
    <property type="protein sequence ID" value="ENSSSCP00035017344.1"/>
    <property type="gene ID" value="ENSSSCG00035032733.1"/>
</dbReference>
<feature type="transmembrane region" description="Helical" evidence="15">
    <location>
        <begin position="541"/>
        <end position="561"/>
    </location>
</feature>
<feature type="region of interest" description="Disordered" evidence="14">
    <location>
        <begin position="428"/>
        <end position="497"/>
    </location>
</feature>
<dbReference type="FunFam" id="1.20.1250.20:FF:000164">
    <property type="entry name" value="solute carrier family 2, facilitated glucose transporter member 10"/>
    <property type="match status" value="1"/>
</dbReference>
<organism evidence="17 18">
    <name type="scientific">Sus scrofa</name>
    <name type="common">Pig</name>
    <dbReference type="NCBI Taxonomy" id="9823"/>
    <lineage>
        <taxon>Eukaryota</taxon>
        <taxon>Metazoa</taxon>
        <taxon>Chordata</taxon>
        <taxon>Craniata</taxon>
        <taxon>Vertebrata</taxon>
        <taxon>Euteleostomi</taxon>
        <taxon>Mammalia</taxon>
        <taxon>Eutheria</taxon>
        <taxon>Laurasiatheria</taxon>
        <taxon>Artiodactyla</taxon>
        <taxon>Suina</taxon>
        <taxon>Suidae</taxon>
        <taxon>Sus</taxon>
    </lineage>
</organism>
<dbReference type="SUPFAM" id="SSF103473">
    <property type="entry name" value="MFS general substrate transporter"/>
    <property type="match status" value="1"/>
</dbReference>
<reference evidence="17" key="1">
    <citation type="submission" date="2025-08" db="UniProtKB">
        <authorList>
            <consortium name="Ensembl"/>
        </authorList>
    </citation>
    <scope>IDENTIFICATION</scope>
</reference>
<dbReference type="FunFam" id="1.20.1250.20:FF:000208">
    <property type="entry name" value="solute carrier family 2, facilitated glucose transporter member 10"/>
    <property type="match status" value="1"/>
</dbReference>
<dbReference type="InterPro" id="IPR003663">
    <property type="entry name" value="Sugar/inositol_transpt"/>
</dbReference>
<feature type="transmembrane region" description="Helical" evidence="15">
    <location>
        <begin position="228"/>
        <end position="250"/>
    </location>
</feature>
<name>A0A8D0ZNC2_PIG</name>
<keyword evidence="8 15" id="KW-0812">Transmembrane</keyword>
<feature type="transmembrane region" description="Helical" evidence="15">
    <location>
        <begin position="501"/>
        <end position="529"/>
    </location>
</feature>
<evidence type="ECO:0000313" key="18">
    <source>
        <dbReference type="Proteomes" id="UP000694720"/>
    </source>
</evidence>
<feature type="transmembrane region" description="Helical" evidence="15">
    <location>
        <begin position="202"/>
        <end position="221"/>
    </location>
</feature>
<comment type="similarity">
    <text evidence="4">Belongs to the major facilitator superfamily. Sugar transporter (TC 2.A.1.1) family. Glucose transporter subfamily.</text>
</comment>
<dbReference type="InterPro" id="IPR036259">
    <property type="entry name" value="MFS_trans_sf"/>
</dbReference>
<evidence type="ECO:0000256" key="15">
    <source>
        <dbReference type="SAM" id="Phobius"/>
    </source>
</evidence>
<feature type="transmembrane region" description="Helical" evidence="15">
    <location>
        <begin position="100"/>
        <end position="123"/>
    </location>
</feature>
<evidence type="ECO:0000256" key="8">
    <source>
        <dbReference type="ARBA" id="ARBA00022692"/>
    </source>
</evidence>
<evidence type="ECO:0000256" key="4">
    <source>
        <dbReference type="ARBA" id="ARBA00007004"/>
    </source>
</evidence>
<dbReference type="InterPro" id="IPR020846">
    <property type="entry name" value="MFS_dom"/>
</dbReference>
<dbReference type="AlphaFoldDB" id="A0A8D0ZNC2"/>
<comment type="function">
    <text evidence="11">Facilitative glucose transporter required for the development of the cardiovascular system.</text>
</comment>
<feature type="transmembrane region" description="Helical" evidence="15">
    <location>
        <begin position="573"/>
        <end position="591"/>
    </location>
</feature>
<dbReference type="InterPro" id="IPR005828">
    <property type="entry name" value="MFS_sugar_transport-like"/>
</dbReference>
<feature type="compositionally biased region" description="Pro residues" evidence="14">
    <location>
        <begin position="488"/>
        <end position="497"/>
    </location>
</feature>
<feature type="transmembrane region" description="Helical" evidence="15">
    <location>
        <begin position="392"/>
        <end position="415"/>
    </location>
</feature>
<proteinExistence type="inferred from homology"/>
<evidence type="ECO:0000259" key="16">
    <source>
        <dbReference type="PROSITE" id="PS50850"/>
    </source>
</evidence>
<feature type="transmembrane region" description="Helical" evidence="15">
    <location>
        <begin position="175"/>
        <end position="196"/>
    </location>
</feature>
<dbReference type="FunFam" id="1.20.1250.20:FF:000234">
    <property type="entry name" value="Solute carrier family 2 member 10"/>
    <property type="match status" value="1"/>
</dbReference>
<sequence>MMVVGFLSGADGGWGSSQARARLGTSGVHLCPASRHWGPGLANVAAALQAGREGRRREVGGGPESLSVGHCGDLAWGCAPGAPASPARFGVQLAMGRPSLLLPLCASVSLLGGLTFGYELAVISGALLPLQLDFGLSCSQQELLVGSLLLGALLASLVGGFLIDRYGRKQAILGSNLVLLAGSLSLGLASSLTWLVLGRSMAGFAISLSSMACCIYVSELVGPRQRGVLVSLYEAGITVGILLSYALNYVLARAPWGWRHMFGWAAAPALLQSLSLLLLPAGTGDAAAHKDLIPLQGGEATKLGLGSPRYSFLDLFRARDNMRDRTTVGLGLVLFQQLTGQPNVLSYASTIFHSVGFRGGSSAVLASVGLGAVKVAATLTAMGLVDRAGRRALLLAGCALMALSVSGIGLVSFAVPMDSGPGCRAVPNATKLSGLPGDSSPPRGLSPPLLPTSSQNPSQPVFPTSEKTKHHPRAGDPPAPSASALRTTPPPPPPPAPEHTLLHWTALVCMMVFVSAFSFGFGPVTWLVLSEIYPVEIRGRAFAFCNSFNWAANLFISLSFLDLIGAIGLSWTFLLYGLTAVLGLGFIYLFVPETKNQSLAEIDQQFQKRRFTLSSGRRQSSAGIQYSRIEVSAAS</sequence>
<evidence type="ECO:0000313" key="17">
    <source>
        <dbReference type="Ensembl" id="ENSSSCP00035017344.1"/>
    </source>
</evidence>
<keyword evidence="5" id="KW-0813">Transport</keyword>
<dbReference type="PANTHER" id="PTHR48023">
    <property type="entry name" value="D-XYLOSE-PROTON SYMPORTER-LIKE 2"/>
    <property type="match status" value="1"/>
</dbReference>
<dbReference type="PANTHER" id="PTHR48023:SF7">
    <property type="entry name" value="SOLUTE CARRIER FAMILY 2, FACILITATED GLUCOSE TRANSPORTER MEMBER 10"/>
    <property type="match status" value="1"/>
</dbReference>
<dbReference type="InterPro" id="IPR050820">
    <property type="entry name" value="MFS_Sugar_Transporter"/>
</dbReference>
<evidence type="ECO:0000256" key="13">
    <source>
        <dbReference type="ARBA" id="ARBA00042909"/>
    </source>
</evidence>
<comment type="catalytic activity">
    <reaction evidence="1">
        <text>D-glucose(out) = D-glucose(in)</text>
        <dbReference type="Rhea" id="RHEA:60376"/>
        <dbReference type="ChEBI" id="CHEBI:4167"/>
    </reaction>
</comment>
<evidence type="ECO:0000256" key="3">
    <source>
        <dbReference type="ARBA" id="ARBA00004556"/>
    </source>
</evidence>
<protein>
    <recommendedName>
        <fullName evidence="12">Solute carrier family 2, facilitated glucose transporter member 10</fullName>
    </recommendedName>
    <alternativeName>
        <fullName evidence="13">Glucose transporter type 10</fullName>
    </alternativeName>
</protein>
<dbReference type="InterPro" id="IPR005829">
    <property type="entry name" value="Sugar_transporter_CS"/>
</dbReference>
<dbReference type="GO" id="GO:0012505">
    <property type="term" value="C:endomembrane system"/>
    <property type="evidence" value="ECO:0007669"/>
    <property type="project" value="UniProtKB-SubCell"/>
</dbReference>
<dbReference type="PROSITE" id="PS00216">
    <property type="entry name" value="SUGAR_TRANSPORT_1"/>
    <property type="match status" value="2"/>
</dbReference>
<evidence type="ECO:0000256" key="11">
    <source>
        <dbReference type="ARBA" id="ARBA00037777"/>
    </source>
</evidence>
<keyword evidence="7" id="KW-0762">Sugar transport</keyword>
<dbReference type="GO" id="GO:0048471">
    <property type="term" value="C:perinuclear region of cytoplasm"/>
    <property type="evidence" value="ECO:0007669"/>
    <property type="project" value="UniProtKB-SubCell"/>
</dbReference>
<evidence type="ECO:0000256" key="1">
    <source>
        <dbReference type="ARBA" id="ARBA00000618"/>
    </source>
</evidence>
<dbReference type="Proteomes" id="UP000694720">
    <property type="component" value="Unplaced"/>
</dbReference>
<keyword evidence="10 15" id="KW-0472">Membrane</keyword>
<feature type="transmembrane region" description="Helical" evidence="15">
    <location>
        <begin position="143"/>
        <end position="163"/>
    </location>
</feature>
<evidence type="ECO:0000256" key="9">
    <source>
        <dbReference type="ARBA" id="ARBA00022989"/>
    </source>
</evidence>
<evidence type="ECO:0000256" key="12">
    <source>
        <dbReference type="ARBA" id="ARBA00039240"/>
    </source>
</evidence>
<dbReference type="Gene3D" id="1.20.1250.20">
    <property type="entry name" value="MFS general substrate transporter like domains"/>
    <property type="match status" value="3"/>
</dbReference>
<feature type="domain" description="Major facilitator superfamily (MFS) profile" evidence="16">
    <location>
        <begin position="105"/>
        <end position="595"/>
    </location>
</feature>
<evidence type="ECO:0000256" key="6">
    <source>
        <dbReference type="ARBA" id="ARBA00022490"/>
    </source>
</evidence>
<dbReference type="GO" id="GO:0005886">
    <property type="term" value="C:plasma membrane"/>
    <property type="evidence" value="ECO:0007669"/>
    <property type="project" value="UniProtKB-ARBA"/>
</dbReference>
<dbReference type="GO" id="GO:0022857">
    <property type="term" value="F:transmembrane transporter activity"/>
    <property type="evidence" value="ECO:0007669"/>
    <property type="project" value="InterPro"/>
</dbReference>
<comment type="subcellular location">
    <subcellularLocation>
        <location evidence="3">Cytoplasm</location>
        <location evidence="3">Perinuclear region</location>
    </subcellularLocation>
    <subcellularLocation>
        <location evidence="2">Endomembrane system</location>
        <topology evidence="2">Multi-pass membrane protein</topology>
    </subcellularLocation>
</comment>
<evidence type="ECO:0000256" key="2">
    <source>
        <dbReference type="ARBA" id="ARBA00004127"/>
    </source>
</evidence>
<dbReference type="PROSITE" id="PS50850">
    <property type="entry name" value="MFS"/>
    <property type="match status" value="1"/>
</dbReference>
<evidence type="ECO:0000256" key="5">
    <source>
        <dbReference type="ARBA" id="ARBA00022448"/>
    </source>
</evidence>
<feature type="compositionally biased region" description="Low complexity" evidence="14">
    <location>
        <begin position="432"/>
        <end position="443"/>
    </location>
</feature>
<evidence type="ECO:0000256" key="14">
    <source>
        <dbReference type="SAM" id="MobiDB-lite"/>
    </source>
</evidence>
<dbReference type="Pfam" id="PF00083">
    <property type="entry name" value="Sugar_tr"/>
    <property type="match status" value="2"/>
</dbReference>
<accession>A0A8D0ZNC2</accession>
<keyword evidence="6" id="KW-0963">Cytoplasm</keyword>
<evidence type="ECO:0000256" key="7">
    <source>
        <dbReference type="ARBA" id="ARBA00022597"/>
    </source>
</evidence>
<keyword evidence="9 15" id="KW-1133">Transmembrane helix</keyword>
<feature type="transmembrane region" description="Helical" evidence="15">
    <location>
        <begin position="262"/>
        <end position="281"/>
    </location>
</feature>
<evidence type="ECO:0000256" key="10">
    <source>
        <dbReference type="ARBA" id="ARBA00023136"/>
    </source>
</evidence>
<dbReference type="PRINTS" id="PR00171">
    <property type="entry name" value="SUGRTRNSPORT"/>
</dbReference>